<evidence type="ECO:0000256" key="1">
    <source>
        <dbReference type="SAM" id="MobiDB-lite"/>
    </source>
</evidence>
<feature type="compositionally biased region" description="Low complexity" evidence="1">
    <location>
        <begin position="27"/>
        <end position="40"/>
    </location>
</feature>
<evidence type="ECO:0000313" key="2">
    <source>
        <dbReference type="EMBL" id="CCW28827.1"/>
    </source>
</evidence>
<dbReference type="AlphaFoldDB" id="N1NF13"/>
<feature type="region of interest" description="Disordered" evidence="1">
    <location>
        <begin position="26"/>
        <end position="56"/>
    </location>
</feature>
<name>N1NF13_ARAHY</name>
<accession>N1NF13</accession>
<dbReference type="EMBL" id="HF937574">
    <property type="protein sequence ID" value="CCW28827.1"/>
    <property type="molecule type" value="Genomic_DNA"/>
</dbReference>
<gene>
    <name evidence="2" type="ORF">ARAX_AHF417E07-019</name>
</gene>
<sequence>MNERRIWIRATTRWSCDSLGYCQERFSSSGTNSSISNQGSPERRPVTKQPSIHDGSSRTFCFSLFELSLLSQQWRRRLGKAAVEAQQ</sequence>
<reference evidence="2" key="1">
    <citation type="journal article" date="2013" name="Ann. Bot.">
        <title>The repetitive component of the A genome of peanut (Arachis hypogaea) and its role in remodelling intergenic sequence space since its evolutionary divergence from the B genome.</title>
        <authorList>
            <person name="Bertioli D.J."/>
            <person name="Vidigal B."/>
            <person name="Nielen S."/>
            <person name="Ratnaparkhe M.B."/>
            <person name="Lee T.H."/>
            <person name="Leal-Bertioli S.C."/>
            <person name="Kim C."/>
            <person name="Guimaraes P.M."/>
            <person name="Seijo G."/>
            <person name="Schwarzacher T."/>
            <person name="Paterson A.H."/>
            <person name="Heslop-Harrison P."/>
            <person name="Araujo A.C."/>
        </authorList>
    </citation>
    <scope>NUCLEOTIDE SEQUENCE</scope>
</reference>
<reference evidence="2" key="2">
    <citation type="submission" date="2013-04" db="EMBL/GenBank/DDBJ databases">
        <authorList>
            <person name="Bertioli D."/>
        </authorList>
    </citation>
    <scope>NUCLEOTIDE SEQUENCE</scope>
</reference>
<organism evidence="2">
    <name type="scientific">Arachis hypogaea</name>
    <name type="common">Peanut</name>
    <dbReference type="NCBI Taxonomy" id="3818"/>
    <lineage>
        <taxon>Eukaryota</taxon>
        <taxon>Viridiplantae</taxon>
        <taxon>Streptophyta</taxon>
        <taxon>Embryophyta</taxon>
        <taxon>Tracheophyta</taxon>
        <taxon>Spermatophyta</taxon>
        <taxon>Magnoliopsida</taxon>
        <taxon>eudicotyledons</taxon>
        <taxon>Gunneridae</taxon>
        <taxon>Pentapetalae</taxon>
        <taxon>rosids</taxon>
        <taxon>fabids</taxon>
        <taxon>Fabales</taxon>
        <taxon>Fabaceae</taxon>
        <taxon>Papilionoideae</taxon>
        <taxon>50 kb inversion clade</taxon>
        <taxon>dalbergioids sensu lato</taxon>
        <taxon>Dalbergieae</taxon>
        <taxon>Pterocarpus clade</taxon>
        <taxon>Arachis</taxon>
    </lineage>
</organism>
<protein>
    <submittedName>
        <fullName evidence="2">Uncharacterized protein</fullName>
    </submittedName>
</protein>
<proteinExistence type="predicted"/>